<organism evidence="1 2">
    <name type="scientific">Piloderma croceum (strain F 1598)</name>
    <dbReference type="NCBI Taxonomy" id="765440"/>
    <lineage>
        <taxon>Eukaryota</taxon>
        <taxon>Fungi</taxon>
        <taxon>Dikarya</taxon>
        <taxon>Basidiomycota</taxon>
        <taxon>Agaricomycotina</taxon>
        <taxon>Agaricomycetes</taxon>
        <taxon>Agaricomycetidae</taxon>
        <taxon>Atheliales</taxon>
        <taxon>Atheliaceae</taxon>
        <taxon>Piloderma</taxon>
    </lineage>
</organism>
<reference evidence="2" key="2">
    <citation type="submission" date="2015-01" db="EMBL/GenBank/DDBJ databases">
        <title>Evolutionary Origins and Diversification of the Mycorrhizal Mutualists.</title>
        <authorList>
            <consortium name="DOE Joint Genome Institute"/>
            <consortium name="Mycorrhizal Genomics Consortium"/>
            <person name="Kohler A."/>
            <person name="Kuo A."/>
            <person name="Nagy L.G."/>
            <person name="Floudas D."/>
            <person name="Copeland A."/>
            <person name="Barry K.W."/>
            <person name="Cichocki N."/>
            <person name="Veneault-Fourrey C."/>
            <person name="LaButti K."/>
            <person name="Lindquist E.A."/>
            <person name="Lipzen A."/>
            <person name="Lundell T."/>
            <person name="Morin E."/>
            <person name="Murat C."/>
            <person name="Riley R."/>
            <person name="Ohm R."/>
            <person name="Sun H."/>
            <person name="Tunlid A."/>
            <person name="Henrissat B."/>
            <person name="Grigoriev I.V."/>
            <person name="Hibbett D.S."/>
            <person name="Martin F."/>
        </authorList>
    </citation>
    <scope>NUCLEOTIDE SEQUENCE [LARGE SCALE GENOMIC DNA]</scope>
    <source>
        <strain evidence="2">F 1598</strain>
    </source>
</reference>
<dbReference type="Proteomes" id="UP000054166">
    <property type="component" value="Unassembled WGS sequence"/>
</dbReference>
<dbReference type="EMBL" id="KN833102">
    <property type="protein sequence ID" value="KIM72901.1"/>
    <property type="molecule type" value="Genomic_DNA"/>
</dbReference>
<keyword evidence="2" id="KW-1185">Reference proteome</keyword>
<dbReference type="HOGENOM" id="CLU_2886661_0_0_1"/>
<gene>
    <name evidence="1" type="ORF">PILCRDRAFT_15710</name>
</gene>
<evidence type="ECO:0000313" key="1">
    <source>
        <dbReference type="EMBL" id="KIM72901.1"/>
    </source>
</evidence>
<name>A0A0C3EYT0_PILCF</name>
<sequence length="63" mass="7397">MARNIKLQSEDESAFAEVRYFLHLRRDSAFNLTLAMISFISESDRSCYAQPPFWKVVAKFLHL</sequence>
<proteinExistence type="predicted"/>
<protein>
    <submittedName>
        <fullName evidence="1">Uncharacterized protein</fullName>
    </submittedName>
</protein>
<evidence type="ECO:0000313" key="2">
    <source>
        <dbReference type="Proteomes" id="UP000054166"/>
    </source>
</evidence>
<accession>A0A0C3EYT0</accession>
<dbReference type="AlphaFoldDB" id="A0A0C3EYT0"/>
<reference evidence="1 2" key="1">
    <citation type="submission" date="2014-04" db="EMBL/GenBank/DDBJ databases">
        <authorList>
            <consortium name="DOE Joint Genome Institute"/>
            <person name="Kuo A."/>
            <person name="Tarkka M."/>
            <person name="Buscot F."/>
            <person name="Kohler A."/>
            <person name="Nagy L.G."/>
            <person name="Floudas D."/>
            <person name="Copeland A."/>
            <person name="Barry K.W."/>
            <person name="Cichocki N."/>
            <person name="Veneault-Fourrey C."/>
            <person name="LaButti K."/>
            <person name="Lindquist E.A."/>
            <person name="Lipzen A."/>
            <person name="Lundell T."/>
            <person name="Morin E."/>
            <person name="Murat C."/>
            <person name="Sun H."/>
            <person name="Tunlid A."/>
            <person name="Henrissat B."/>
            <person name="Grigoriev I.V."/>
            <person name="Hibbett D.S."/>
            <person name="Martin F."/>
            <person name="Nordberg H.P."/>
            <person name="Cantor M.N."/>
            <person name="Hua S.X."/>
        </authorList>
    </citation>
    <scope>NUCLEOTIDE SEQUENCE [LARGE SCALE GENOMIC DNA]</scope>
    <source>
        <strain evidence="1 2">F 1598</strain>
    </source>
</reference>
<dbReference type="InParanoid" id="A0A0C3EYT0"/>